<keyword evidence="2" id="KW-0175">Coiled coil</keyword>
<evidence type="ECO:0000256" key="1">
    <source>
        <dbReference type="ARBA" id="ARBA00009477"/>
    </source>
</evidence>
<comment type="similarity">
    <text evidence="1">Belongs to the membrane fusion protein (MFP) (TC 8.A.1) family.</text>
</comment>
<sequence>MLLHWRMERLSQNLTPKKRRRLFVREAAAVMVAASLLSGCSLLPQKQVVLQPPLVQPAAEKVDAIDVKKATIERSFTGAAVVASSKTVPLFYKEGGRLKALHVQLGDRVEAGKVVAELDLGDLDLRVKLQELSLERVRIEYNRARQSGVTGTELRMKEIDLEREQLLLDNMNEQYEAAKLTSPVSGVVTYVDAKSPGDGLNGYTPLVSVSDPKQIYLVYTADDPKLISGIQREMPVDITINGSKYEGKVLQSPSDAPITLNKEIDERNSRLLYIQMNKPDESIELGQSAQIHIVLEKKADVVVIPRSGLRTYLGRTYVQSLDGDRRKEIDVQPGIMTATEVEIVKGLEPGMKVILNN</sequence>
<organism evidence="3 4">
    <name type="scientific">Paenibacillus montanisoli</name>
    <dbReference type="NCBI Taxonomy" id="2081970"/>
    <lineage>
        <taxon>Bacteria</taxon>
        <taxon>Bacillati</taxon>
        <taxon>Bacillota</taxon>
        <taxon>Bacilli</taxon>
        <taxon>Bacillales</taxon>
        <taxon>Paenibacillaceae</taxon>
        <taxon>Paenibacillus</taxon>
    </lineage>
</organism>
<dbReference type="EMBL" id="QLUW01000003">
    <property type="protein sequence ID" value="RAP75523.1"/>
    <property type="molecule type" value="Genomic_DNA"/>
</dbReference>
<dbReference type="AlphaFoldDB" id="A0A328U196"/>
<accession>A0A328U196</accession>
<keyword evidence="4" id="KW-1185">Reference proteome</keyword>
<dbReference type="PANTHER" id="PTHR30469">
    <property type="entry name" value="MULTIDRUG RESISTANCE PROTEIN MDTA"/>
    <property type="match status" value="1"/>
</dbReference>
<proteinExistence type="inferred from homology"/>
<evidence type="ECO:0000256" key="2">
    <source>
        <dbReference type="SAM" id="Coils"/>
    </source>
</evidence>
<reference evidence="3 4" key="1">
    <citation type="submission" date="2018-06" db="EMBL/GenBank/DDBJ databases">
        <title>Paenibacillus montanisoli sp. nov., isolated from mountain area soil.</title>
        <authorList>
            <person name="Wu M."/>
        </authorList>
    </citation>
    <scope>NUCLEOTIDE SEQUENCE [LARGE SCALE GENOMIC DNA]</scope>
    <source>
        <strain evidence="3 4">RA17</strain>
    </source>
</reference>
<feature type="coiled-coil region" evidence="2">
    <location>
        <begin position="154"/>
        <end position="181"/>
    </location>
</feature>
<dbReference type="Gene3D" id="2.40.420.20">
    <property type="match status" value="1"/>
</dbReference>
<dbReference type="Proteomes" id="UP000249260">
    <property type="component" value="Unassembled WGS sequence"/>
</dbReference>
<dbReference type="OrthoDB" id="1817080at2"/>
<dbReference type="InterPro" id="IPR006143">
    <property type="entry name" value="RND_pump_MFP"/>
</dbReference>
<evidence type="ECO:0000313" key="3">
    <source>
        <dbReference type="EMBL" id="RAP75523.1"/>
    </source>
</evidence>
<comment type="caution">
    <text evidence="3">The sequence shown here is derived from an EMBL/GenBank/DDBJ whole genome shotgun (WGS) entry which is preliminary data.</text>
</comment>
<dbReference type="GO" id="GO:0015562">
    <property type="term" value="F:efflux transmembrane transporter activity"/>
    <property type="evidence" value="ECO:0007669"/>
    <property type="project" value="TreeGrafter"/>
</dbReference>
<dbReference type="Gene3D" id="2.40.50.100">
    <property type="match status" value="1"/>
</dbReference>
<evidence type="ECO:0000313" key="4">
    <source>
        <dbReference type="Proteomes" id="UP000249260"/>
    </source>
</evidence>
<dbReference type="SUPFAM" id="SSF111369">
    <property type="entry name" value="HlyD-like secretion proteins"/>
    <property type="match status" value="1"/>
</dbReference>
<dbReference type="NCBIfam" id="TIGR01730">
    <property type="entry name" value="RND_mfp"/>
    <property type="match status" value="1"/>
</dbReference>
<name>A0A328U196_9BACL</name>
<dbReference type="GO" id="GO:1990281">
    <property type="term" value="C:efflux pump complex"/>
    <property type="evidence" value="ECO:0007669"/>
    <property type="project" value="TreeGrafter"/>
</dbReference>
<gene>
    <name evidence="3" type="ORF">DL346_19500</name>
</gene>
<dbReference type="PANTHER" id="PTHR30469:SF15">
    <property type="entry name" value="HLYD FAMILY OF SECRETION PROTEINS"/>
    <property type="match status" value="1"/>
</dbReference>
<protein>
    <submittedName>
        <fullName evidence="3">Efflux transporter periplasmic adaptor subunit</fullName>
    </submittedName>
</protein>